<dbReference type="STRING" id="67003.A0A1X0P9F5"/>
<dbReference type="EMBL" id="NBCO01000001">
    <property type="protein sequence ID" value="ORC93518.1"/>
    <property type="molecule type" value="Genomic_DNA"/>
</dbReference>
<dbReference type="VEuPathDB" id="TriTrypDB:TM35_000013950"/>
<dbReference type="GO" id="GO:0005745">
    <property type="term" value="C:m-AAA complex"/>
    <property type="evidence" value="ECO:0007669"/>
    <property type="project" value="TreeGrafter"/>
</dbReference>
<comment type="cofactor">
    <cofactor evidence="1">
        <name>Zn(2+)</name>
        <dbReference type="ChEBI" id="CHEBI:29105"/>
    </cofactor>
</comment>
<dbReference type="Pfam" id="PF01434">
    <property type="entry name" value="Peptidase_M41"/>
    <property type="match status" value="1"/>
</dbReference>
<feature type="compositionally biased region" description="Low complexity" evidence="11">
    <location>
        <begin position="54"/>
        <end position="77"/>
    </location>
</feature>
<keyword evidence="10" id="KW-0482">Metalloprotease</keyword>
<dbReference type="SUPFAM" id="SSF140990">
    <property type="entry name" value="FtsH protease domain-like"/>
    <property type="match status" value="1"/>
</dbReference>
<evidence type="ECO:0000313" key="15">
    <source>
        <dbReference type="Proteomes" id="UP000192257"/>
    </source>
</evidence>
<dbReference type="PROSITE" id="PS00674">
    <property type="entry name" value="AAA"/>
    <property type="match status" value="1"/>
</dbReference>
<keyword evidence="15" id="KW-1185">Reference proteome</keyword>
<keyword evidence="6" id="KW-0547">Nucleotide-binding</keyword>
<evidence type="ECO:0000256" key="1">
    <source>
        <dbReference type="ARBA" id="ARBA00001947"/>
    </source>
</evidence>
<evidence type="ECO:0000256" key="10">
    <source>
        <dbReference type="ARBA" id="ARBA00023049"/>
    </source>
</evidence>
<dbReference type="GO" id="GO:0004222">
    <property type="term" value="F:metalloendopeptidase activity"/>
    <property type="evidence" value="ECO:0007669"/>
    <property type="project" value="InterPro"/>
</dbReference>
<evidence type="ECO:0000256" key="9">
    <source>
        <dbReference type="ARBA" id="ARBA00022840"/>
    </source>
</evidence>
<proteinExistence type="inferred from homology"/>
<feature type="transmembrane region" description="Helical" evidence="12">
    <location>
        <begin position="219"/>
        <end position="237"/>
    </location>
</feature>
<gene>
    <name evidence="14" type="ORF">TM35_000013950</name>
</gene>
<dbReference type="PANTHER" id="PTHR43655:SF1">
    <property type="entry name" value="ATP-DEPENDENT ZINC METALLOPEPTIDASE, PUTATIVE-RELATED"/>
    <property type="match status" value="1"/>
</dbReference>
<organism evidence="14 15">
    <name type="scientific">Trypanosoma theileri</name>
    <dbReference type="NCBI Taxonomy" id="67003"/>
    <lineage>
        <taxon>Eukaryota</taxon>
        <taxon>Discoba</taxon>
        <taxon>Euglenozoa</taxon>
        <taxon>Kinetoplastea</taxon>
        <taxon>Metakinetoplastina</taxon>
        <taxon>Trypanosomatida</taxon>
        <taxon>Trypanosomatidae</taxon>
        <taxon>Trypanosoma</taxon>
    </lineage>
</organism>
<keyword evidence="8" id="KW-0862">Zinc</keyword>
<evidence type="ECO:0000256" key="2">
    <source>
        <dbReference type="ARBA" id="ARBA00010044"/>
    </source>
</evidence>
<feature type="transmembrane region" description="Helical" evidence="12">
    <location>
        <begin position="139"/>
        <end position="157"/>
    </location>
</feature>
<dbReference type="SUPFAM" id="SSF52540">
    <property type="entry name" value="P-loop containing nucleoside triphosphate hydrolases"/>
    <property type="match status" value="1"/>
</dbReference>
<dbReference type="RefSeq" id="XP_028887584.1">
    <property type="nucleotide sequence ID" value="XM_029021076.1"/>
</dbReference>
<dbReference type="GO" id="GO:0004176">
    <property type="term" value="F:ATP-dependent peptidase activity"/>
    <property type="evidence" value="ECO:0007669"/>
    <property type="project" value="InterPro"/>
</dbReference>
<feature type="domain" description="AAA+ ATPase" evidence="13">
    <location>
        <begin position="302"/>
        <end position="439"/>
    </location>
</feature>
<keyword evidence="12" id="KW-0812">Transmembrane</keyword>
<dbReference type="Gene3D" id="1.20.58.760">
    <property type="entry name" value="Peptidase M41"/>
    <property type="match status" value="1"/>
</dbReference>
<keyword evidence="12" id="KW-0472">Membrane</keyword>
<evidence type="ECO:0000256" key="8">
    <source>
        <dbReference type="ARBA" id="ARBA00022833"/>
    </source>
</evidence>
<feature type="region of interest" description="Disordered" evidence="11">
    <location>
        <begin position="27"/>
        <end position="81"/>
    </location>
</feature>
<keyword evidence="7" id="KW-0378">Hydrolase</keyword>
<dbReference type="GO" id="GO:0005524">
    <property type="term" value="F:ATP binding"/>
    <property type="evidence" value="ECO:0007669"/>
    <property type="project" value="UniProtKB-KW"/>
</dbReference>
<dbReference type="OrthoDB" id="1413014at2759"/>
<dbReference type="InterPro" id="IPR003593">
    <property type="entry name" value="AAA+_ATPase"/>
</dbReference>
<dbReference type="GeneID" id="39980856"/>
<evidence type="ECO:0000259" key="13">
    <source>
        <dbReference type="SMART" id="SM00382"/>
    </source>
</evidence>
<comment type="similarity">
    <text evidence="2">In the C-terminal section; belongs to the peptidase M41 family.</text>
</comment>
<keyword evidence="9" id="KW-0067">ATP-binding</keyword>
<comment type="caution">
    <text evidence="14">The sequence shown here is derived from an EMBL/GenBank/DDBJ whole genome shotgun (WGS) entry which is preliminary data.</text>
</comment>
<keyword evidence="5" id="KW-0479">Metal-binding</keyword>
<dbReference type="Pfam" id="PF17862">
    <property type="entry name" value="AAA_lid_3"/>
    <property type="match status" value="1"/>
</dbReference>
<dbReference type="InterPro" id="IPR003960">
    <property type="entry name" value="ATPase_AAA_CS"/>
</dbReference>
<dbReference type="InterPro" id="IPR000642">
    <property type="entry name" value="Peptidase_M41"/>
</dbReference>
<evidence type="ECO:0000313" key="14">
    <source>
        <dbReference type="EMBL" id="ORC93518.1"/>
    </source>
</evidence>
<comment type="similarity">
    <text evidence="3">In the N-terminal section; belongs to the AAA ATPase family.</text>
</comment>
<dbReference type="PANTHER" id="PTHR43655">
    <property type="entry name" value="ATP-DEPENDENT PROTEASE"/>
    <property type="match status" value="1"/>
</dbReference>
<evidence type="ECO:0000256" key="6">
    <source>
        <dbReference type="ARBA" id="ARBA00022741"/>
    </source>
</evidence>
<name>A0A1X0P9F5_9TRYP</name>
<dbReference type="Gene3D" id="3.40.50.300">
    <property type="entry name" value="P-loop containing nucleotide triphosphate hydrolases"/>
    <property type="match status" value="1"/>
</dbReference>
<dbReference type="InterPro" id="IPR050928">
    <property type="entry name" value="ATP-dep_Zn_Metalloprotease"/>
</dbReference>
<dbReference type="Gene3D" id="1.10.8.60">
    <property type="match status" value="1"/>
</dbReference>
<reference evidence="14 15" key="1">
    <citation type="submission" date="2017-03" db="EMBL/GenBank/DDBJ databases">
        <title>An alternative strategy for trypanosome survival in the mammalian bloodstream revealed through genome and transcriptome analysis of the ubiquitous bovine parasite Trypanosoma (Megatrypanum) theileri.</title>
        <authorList>
            <person name="Kelly S."/>
            <person name="Ivens A."/>
            <person name="Mott A."/>
            <person name="O'Neill E."/>
            <person name="Emms D."/>
            <person name="Macleod O."/>
            <person name="Voorheis P."/>
            <person name="Matthews J."/>
            <person name="Matthews K."/>
            <person name="Carrington M."/>
        </authorList>
    </citation>
    <scope>NUCLEOTIDE SEQUENCE [LARGE SCALE GENOMIC DNA]</scope>
    <source>
        <strain evidence="14">Edinburgh</strain>
    </source>
</reference>
<dbReference type="GO" id="GO:0034982">
    <property type="term" value="P:mitochondrial protein processing"/>
    <property type="evidence" value="ECO:0007669"/>
    <property type="project" value="TreeGrafter"/>
</dbReference>
<dbReference type="InterPro" id="IPR041569">
    <property type="entry name" value="AAA_lid_3"/>
</dbReference>
<evidence type="ECO:0000256" key="3">
    <source>
        <dbReference type="ARBA" id="ARBA00010550"/>
    </source>
</evidence>
<dbReference type="Pfam" id="PF00004">
    <property type="entry name" value="AAA"/>
    <property type="match status" value="1"/>
</dbReference>
<keyword evidence="4" id="KW-0645">Protease</keyword>
<dbReference type="FunFam" id="3.40.50.300:FF:000352">
    <property type="entry name" value="ATP-dependent zinc metalloprotease FTSH 7, chloroplastic"/>
    <property type="match status" value="1"/>
</dbReference>
<dbReference type="FunFam" id="1.10.8.60:FF:000001">
    <property type="entry name" value="ATP-dependent zinc metalloprotease FtsH"/>
    <property type="match status" value="1"/>
</dbReference>
<dbReference type="GO" id="GO:0046872">
    <property type="term" value="F:metal ion binding"/>
    <property type="evidence" value="ECO:0007669"/>
    <property type="project" value="UniProtKB-KW"/>
</dbReference>
<protein>
    <submittedName>
        <fullName evidence="14">Mitochondrial ATP-dependent zinc metallopeptidase</fullName>
    </submittedName>
</protein>
<evidence type="ECO:0000256" key="12">
    <source>
        <dbReference type="SAM" id="Phobius"/>
    </source>
</evidence>
<sequence length="721" mass="80033">MFRPLRCVGIISPFVVPLRAQMQFCATGGDSGPGRGGENKPETNEKNKNENSGEKSSPSSPNNNNNNNNNSKPSTNNLLSEKRHPKGFDAFYSRYILGKMTFTRIPTESVNRAYAMSPDERILTAQIAAKTLKWKRMRLLGIMCFLLSGVIMARIYTANSYIKGNIENYTTVIVDLAKHTAAFLNEKGEFIGVRSFVDYRTFESECDKDKDILVLFHTYYPWVPMLLLCLLPLLAMTNSAFSGSAKLASVAAEKSRFNFKREFSISTRLGDVAGLTEAKHEVIEIIDFLKNPARYQVLGAKLPKGVLLDGPPGVGKTLLAKAVAGEAMVPFLSCTGSEFEEVYVGVGAQRVRELFKQAHECKPCVVFVDEIDSFGRKRKSESGGGSSRGTLNAFLSELDGFKDATGIMILAATNRADILDNALTRSGRFDRKITLEKPSHKDRVAIAELHLKPLKLEPSSSLNGYAEAVAALTPGCSGADIFNICNEAAIQAAREEKDFVSHRHFHQAVERVLVGLERSAVKLNENERERIAFHEAGIVILHWFQEKTDPVIKTTILPRGRHRTGVTQKLPQTAFISTQEQLMQNLVAKLGGYVSEEYFFQDVSSSAAEDLKTATDRARFYVCSYGMDPENIGHFGYDLSDSNSIQKPFGPIKEDAVDESVLQLITVALENARLILGQHIEKTRALAALLMRQETLSAREIWLVLGDRPVMTKEFRTYLES</sequence>
<evidence type="ECO:0000256" key="11">
    <source>
        <dbReference type="SAM" id="MobiDB-lite"/>
    </source>
</evidence>
<evidence type="ECO:0000256" key="4">
    <source>
        <dbReference type="ARBA" id="ARBA00022670"/>
    </source>
</evidence>
<dbReference type="InterPro" id="IPR027417">
    <property type="entry name" value="P-loop_NTPase"/>
</dbReference>
<feature type="compositionally biased region" description="Basic and acidic residues" evidence="11">
    <location>
        <begin position="37"/>
        <end position="53"/>
    </location>
</feature>
<dbReference type="Proteomes" id="UP000192257">
    <property type="component" value="Unassembled WGS sequence"/>
</dbReference>
<keyword evidence="12" id="KW-1133">Transmembrane helix</keyword>
<dbReference type="InterPro" id="IPR037219">
    <property type="entry name" value="Peptidase_M41-like"/>
</dbReference>
<dbReference type="GO" id="GO:0016887">
    <property type="term" value="F:ATP hydrolysis activity"/>
    <property type="evidence" value="ECO:0007669"/>
    <property type="project" value="InterPro"/>
</dbReference>
<accession>A0A1X0P9F5</accession>
<dbReference type="InterPro" id="IPR003959">
    <property type="entry name" value="ATPase_AAA_core"/>
</dbReference>
<dbReference type="AlphaFoldDB" id="A0A1X0P9F5"/>
<evidence type="ECO:0000256" key="7">
    <source>
        <dbReference type="ARBA" id="ARBA00022801"/>
    </source>
</evidence>
<dbReference type="SMART" id="SM00382">
    <property type="entry name" value="AAA"/>
    <property type="match status" value="1"/>
</dbReference>
<evidence type="ECO:0000256" key="5">
    <source>
        <dbReference type="ARBA" id="ARBA00022723"/>
    </source>
</evidence>